<feature type="compositionally biased region" description="Basic and acidic residues" evidence="1">
    <location>
        <begin position="200"/>
        <end position="210"/>
    </location>
</feature>
<gene>
    <name evidence="2" type="ORF">AACH06_07770</name>
</gene>
<evidence type="ECO:0000256" key="1">
    <source>
        <dbReference type="SAM" id="MobiDB-lite"/>
    </source>
</evidence>
<sequence>MPASTTPDPLQSLGDAELLARLPLAAALPDAPAHWQQRALAAWRAPAAVRTGGVPWAEAVQALRERVMAVLSFDSWATAPLAAGLRSTGSTTRQLVFSADGRDVDLRITPQGGRFAVSGQVLGPDDRGTASIAALPAAGGEPAGEQAHEIAQEVALDEFGEFRMAELEAGRYQLTLRLSQHELVLPAFDVGDSGPARPGDAPRDGRGHAG</sequence>
<organism evidence="2 3">
    <name type="scientific">Ideonella lacteola</name>
    <dbReference type="NCBI Taxonomy" id="2984193"/>
    <lineage>
        <taxon>Bacteria</taxon>
        <taxon>Pseudomonadati</taxon>
        <taxon>Pseudomonadota</taxon>
        <taxon>Betaproteobacteria</taxon>
        <taxon>Burkholderiales</taxon>
        <taxon>Sphaerotilaceae</taxon>
        <taxon>Ideonella</taxon>
    </lineage>
</organism>
<dbReference type="Proteomes" id="UP001371218">
    <property type="component" value="Unassembled WGS sequence"/>
</dbReference>
<evidence type="ECO:0000313" key="2">
    <source>
        <dbReference type="EMBL" id="MEK8030720.1"/>
    </source>
</evidence>
<keyword evidence="3" id="KW-1185">Reference proteome</keyword>
<reference evidence="2 3" key="1">
    <citation type="submission" date="2024-04" db="EMBL/GenBank/DDBJ databases">
        <title>Novel species of the genus Ideonella isolated from streams.</title>
        <authorList>
            <person name="Lu H."/>
        </authorList>
    </citation>
    <scope>NUCLEOTIDE SEQUENCE [LARGE SCALE GENOMIC DNA]</scope>
    <source>
        <strain evidence="2 3">DXS29W</strain>
    </source>
</reference>
<feature type="region of interest" description="Disordered" evidence="1">
    <location>
        <begin position="188"/>
        <end position="210"/>
    </location>
</feature>
<comment type="caution">
    <text evidence="2">The sequence shown here is derived from an EMBL/GenBank/DDBJ whole genome shotgun (WGS) entry which is preliminary data.</text>
</comment>
<evidence type="ECO:0008006" key="4">
    <source>
        <dbReference type="Google" id="ProtNLM"/>
    </source>
</evidence>
<dbReference type="RefSeq" id="WP_341425079.1">
    <property type="nucleotide sequence ID" value="NZ_JBBUTG010000003.1"/>
</dbReference>
<evidence type="ECO:0000313" key="3">
    <source>
        <dbReference type="Proteomes" id="UP001371218"/>
    </source>
</evidence>
<name>A0ABU9BP80_9BURK</name>
<protein>
    <recommendedName>
        <fullName evidence="4">Carboxypeptidase regulatory-like domain-containing protein</fullName>
    </recommendedName>
</protein>
<proteinExistence type="predicted"/>
<dbReference type="EMBL" id="JBBUTG010000003">
    <property type="protein sequence ID" value="MEK8030720.1"/>
    <property type="molecule type" value="Genomic_DNA"/>
</dbReference>
<accession>A0ABU9BP80</accession>